<protein>
    <submittedName>
        <fullName evidence="2">Uncharacterized protein</fullName>
    </submittedName>
</protein>
<feature type="region of interest" description="Disordered" evidence="1">
    <location>
        <begin position="191"/>
        <end position="210"/>
    </location>
</feature>
<feature type="compositionally biased region" description="Polar residues" evidence="1">
    <location>
        <begin position="89"/>
        <end position="106"/>
    </location>
</feature>
<feature type="compositionally biased region" description="Basic and acidic residues" evidence="1">
    <location>
        <begin position="489"/>
        <end position="507"/>
    </location>
</feature>
<dbReference type="AlphaFoldDB" id="A0A8H3M4C7"/>
<feature type="region of interest" description="Disordered" evidence="1">
    <location>
        <begin position="423"/>
        <end position="461"/>
    </location>
</feature>
<feature type="compositionally biased region" description="Polar residues" evidence="1">
    <location>
        <begin position="425"/>
        <end position="454"/>
    </location>
</feature>
<feature type="region of interest" description="Disordered" evidence="1">
    <location>
        <begin position="231"/>
        <end position="344"/>
    </location>
</feature>
<feature type="compositionally biased region" description="Polar residues" evidence="1">
    <location>
        <begin position="240"/>
        <end position="260"/>
    </location>
</feature>
<feature type="compositionally biased region" description="Basic and acidic residues" evidence="1">
    <location>
        <begin position="16"/>
        <end position="26"/>
    </location>
</feature>
<feature type="region of interest" description="Disordered" evidence="1">
    <location>
        <begin position="480"/>
        <end position="509"/>
    </location>
</feature>
<sequence>MTNTSKKPVNDLIKFWAEKQDKDLEPIPRSPRRPLSPTSSVPPSPLNENFYSRSLFKDIPSNTPPLTPLHTPQNNLHSLISEEGDKNNSVDNGRSDSVSQSVSRTDTPMEETSTNNTTNNKVVNNIDVATRDYFSRKPRDHDLNIKDNKTGHLPPVRKVTDLVSKFEKVASPNNSVQNSPRLTPVKRGQTFAQSSSTSRNQFTPEPISLNLPDPLIAKAKRRQTVPEPLNISTKKFIDEPSTSSPISQNLNKNCESTPISPISPIENLPTAVPNAQPISTLNLTDTKTQTQKKQTYQEPFSKQSLKNDDDNQPKKNVSIELPVKESDPKPLQQQQQQQQELSSQPISLVQTDYLEFLSETFKNTTFDLSNKSNSANDLKYSSELGFILPEPASVKKSTTESTKGNTLAPPLLKSISEKLIHTKQSKQSNTVSRSKTFPRITNNAHVTSKNSNNFEIPDLLPQPEPISPIRLNFSDFLATPNGSTTNLNSDDKVNSEKPKKDGEKEKQNNPLIYKVVVESKSEVPKKNENSKSIRHISGSLQLFENLKRYLQPNKQKMRLTNHKTKNNLIKKTRSTHPTTTQPIRITLTRLRLQRHETLKHTSYNTLPSHIRPVPDSELSHLKKAIIKELQKRLKNHYTAVGKQVFSIHCSEDAFVGIFKNHIARYSPCGSSYLCSFKGEKAFEEVGKILDDENWGERNYGEGQLSFVRLYMPESENGNYEQNAQNAIKSKKKLLVNGEMTVQWKVTGGKDKENHKFEAGSAQFRFFLDQCQI</sequence>
<evidence type="ECO:0000313" key="2">
    <source>
        <dbReference type="EMBL" id="GET00434.1"/>
    </source>
</evidence>
<reference evidence="2" key="1">
    <citation type="submission" date="2019-10" db="EMBL/GenBank/DDBJ databases">
        <title>Conservation and host-specific expression of non-tandemly repeated heterogenous ribosome RNA gene in arbuscular mycorrhizal fungi.</title>
        <authorList>
            <person name="Maeda T."/>
            <person name="Kobayashi Y."/>
            <person name="Nakagawa T."/>
            <person name="Ezawa T."/>
            <person name="Yamaguchi K."/>
            <person name="Bino T."/>
            <person name="Nishimoto Y."/>
            <person name="Shigenobu S."/>
            <person name="Kawaguchi M."/>
        </authorList>
    </citation>
    <scope>NUCLEOTIDE SEQUENCE</scope>
    <source>
        <strain evidence="2">HR1</strain>
    </source>
</reference>
<dbReference type="OrthoDB" id="2379596at2759"/>
<feature type="region of interest" description="Disordered" evidence="1">
    <location>
        <begin position="1"/>
        <end position="49"/>
    </location>
</feature>
<accession>A0A8H3M4C7</accession>
<feature type="compositionally biased region" description="Polar residues" evidence="1">
    <location>
        <begin position="276"/>
        <end position="285"/>
    </location>
</feature>
<feature type="region of interest" description="Disordered" evidence="1">
    <location>
        <begin position="82"/>
        <end position="119"/>
    </location>
</feature>
<name>A0A8H3M4C7_9GLOM</name>
<evidence type="ECO:0000313" key="3">
    <source>
        <dbReference type="Proteomes" id="UP000615446"/>
    </source>
</evidence>
<proteinExistence type="predicted"/>
<evidence type="ECO:0000256" key="1">
    <source>
        <dbReference type="SAM" id="MobiDB-lite"/>
    </source>
</evidence>
<organism evidence="2 3">
    <name type="scientific">Rhizophagus clarus</name>
    <dbReference type="NCBI Taxonomy" id="94130"/>
    <lineage>
        <taxon>Eukaryota</taxon>
        <taxon>Fungi</taxon>
        <taxon>Fungi incertae sedis</taxon>
        <taxon>Mucoromycota</taxon>
        <taxon>Glomeromycotina</taxon>
        <taxon>Glomeromycetes</taxon>
        <taxon>Glomerales</taxon>
        <taxon>Glomeraceae</taxon>
        <taxon>Rhizophagus</taxon>
    </lineage>
</organism>
<comment type="caution">
    <text evidence="2">The sequence shown here is derived from an EMBL/GenBank/DDBJ whole genome shotgun (WGS) entry which is preliminary data.</text>
</comment>
<feature type="compositionally biased region" description="Polar residues" evidence="1">
    <location>
        <begin position="191"/>
        <end position="203"/>
    </location>
</feature>
<dbReference type="Proteomes" id="UP000615446">
    <property type="component" value="Unassembled WGS sequence"/>
</dbReference>
<gene>
    <name evidence="2" type="ORF">RCL2_002688800</name>
</gene>
<dbReference type="EMBL" id="BLAL01000285">
    <property type="protein sequence ID" value="GET00434.1"/>
    <property type="molecule type" value="Genomic_DNA"/>
</dbReference>